<reference evidence="2 3" key="1">
    <citation type="submission" date="2019-05" db="EMBL/GenBank/DDBJ databases">
        <title>Emergence of the Ug99 lineage of the wheat stem rust pathogen through somatic hybridization.</title>
        <authorList>
            <person name="Li F."/>
            <person name="Upadhyaya N.M."/>
            <person name="Sperschneider J."/>
            <person name="Matny O."/>
            <person name="Nguyen-Phuc H."/>
            <person name="Mago R."/>
            <person name="Raley C."/>
            <person name="Miller M.E."/>
            <person name="Silverstein K.A.T."/>
            <person name="Henningsen E."/>
            <person name="Hirsch C.D."/>
            <person name="Visser B."/>
            <person name="Pretorius Z.A."/>
            <person name="Steffenson B.J."/>
            <person name="Schwessinger B."/>
            <person name="Dodds P.N."/>
            <person name="Figueroa M."/>
        </authorList>
    </citation>
    <scope>NUCLEOTIDE SEQUENCE [LARGE SCALE GENOMIC DNA]</scope>
    <source>
        <strain evidence="2 3">Ug99</strain>
    </source>
</reference>
<name>A0A5B0RIQ6_PUCGR</name>
<feature type="region of interest" description="Disordered" evidence="1">
    <location>
        <begin position="1"/>
        <end position="20"/>
    </location>
</feature>
<sequence length="85" mass="9638">MQRFIEPNSHSLFSSSSSWSLDSPWGLLSVIYPQIRRVRRVDALGEAADLPLDHAYRYMNARILEETTATHGDCAQARHVHVSNT</sequence>
<proteinExistence type="predicted"/>
<evidence type="ECO:0000256" key="1">
    <source>
        <dbReference type="SAM" id="MobiDB-lite"/>
    </source>
</evidence>
<feature type="compositionally biased region" description="Low complexity" evidence="1">
    <location>
        <begin position="9"/>
        <end position="20"/>
    </location>
</feature>
<dbReference type="Proteomes" id="UP000325313">
    <property type="component" value="Unassembled WGS sequence"/>
</dbReference>
<organism evidence="2 3">
    <name type="scientific">Puccinia graminis f. sp. tritici</name>
    <dbReference type="NCBI Taxonomy" id="56615"/>
    <lineage>
        <taxon>Eukaryota</taxon>
        <taxon>Fungi</taxon>
        <taxon>Dikarya</taxon>
        <taxon>Basidiomycota</taxon>
        <taxon>Pucciniomycotina</taxon>
        <taxon>Pucciniomycetes</taxon>
        <taxon>Pucciniales</taxon>
        <taxon>Pucciniaceae</taxon>
        <taxon>Puccinia</taxon>
    </lineage>
</organism>
<accession>A0A5B0RIQ6</accession>
<protein>
    <submittedName>
        <fullName evidence="2">Uncharacterized protein</fullName>
    </submittedName>
</protein>
<evidence type="ECO:0000313" key="2">
    <source>
        <dbReference type="EMBL" id="KAA1125262.1"/>
    </source>
</evidence>
<evidence type="ECO:0000313" key="3">
    <source>
        <dbReference type="Proteomes" id="UP000325313"/>
    </source>
</evidence>
<comment type="caution">
    <text evidence="2">The sequence shown here is derived from an EMBL/GenBank/DDBJ whole genome shotgun (WGS) entry which is preliminary data.</text>
</comment>
<dbReference type="EMBL" id="VDEP01000180">
    <property type="protein sequence ID" value="KAA1125262.1"/>
    <property type="molecule type" value="Genomic_DNA"/>
</dbReference>
<dbReference type="AlphaFoldDB" id="A0A5B0RIQ6"/>
<gene>
    <name evidence="2" type="ORF">PGTUg99_001143</name>
</gene>